<dbReference type="EMBL" id="OQ828306">
    <property type="protein sequence ID" value="WMX18751.1"/>
    <property type="molecule type" value="Genomic_DNA"/>
</dbReference>
<feature type="compositionally biased region" description="Low complexity" evidence="8">
    <location>
        <begin position="177"/>
        <end position="189"/>
    </location>
</feature>
<evidence type="ECO:0000256" key="1">
    <source>
        <dbReference type="ARBA" id="ARBA00004328"/>
    </source>
</evidence>
<keyword evidence="3" id="KW-1227">Viral tail protein</keyword>
<keyword evidence="6" id="KW-1233">Viral attachment to host adhesion receptor</keyword>
<evidence type="ECO:0000256" key="4">
    <source>
        <dbReference type="ARBA" id="ARBA00022804"/>
    </source>
</evidence>
<dbReference type="Pfam" id="PF03906">
    <property type="entry name" value="Phage_T7_tail"/>
    <property type="match status" value="1"/>
</dbReference>
<dbReference type="GO" id="GO:0098671">
    <property type="term" value="P:adhesion receptor-mediated virion attachment to host cell"/>
    <property type="evidence" value="ECO:0007669"/>
    <property type="project" value="UniProtKB-KW"/>
</dbReference>
<keyword evidence="2" id="KW-0945">Host-virus interaction</keyword>
<feature type="domain" description="Bacteriophage T7 tail fibre protein-like N-terminal" evidence="9">
    <location>
        <begin position="1"/>
        <end position="131"/>
    </location>
</feature>
<feature type="compositionally biased region" description="Polar residues" evidence="8">
    <location>
        <begin position="157"/>
        <end position="167"/>
    </location>
</feature>
<evidence type="ECO:0000256" key="6">
    <source>
        <dbReference type="ARBA" id="ARBA00023165"/>
    </source>
</evidence>
<evidence type="ECO:0000313" key="10">
    <source>
        <dbReference type="EMBL" id="WMX18751.1"/>
    </source>
</evidence>
<proteinExistence type="predicted"/>
<evidence type="ECO:0000256" key="3">
    <source>
        <dbReference type="ARBA" id="ARBA00022732"/>
    </source>
</evidence>
<dbReference type="Proteomes" id="UP001182220">
    <property type="component" value="Segment"/>
</dbReference>
<dbReference type="GO" id="GO:0046718">
    <property type="term" value="P:symbiont entry into host cell"/>
    <property type="evidence" value="ECO:0007669"/>
    <property type="project" value="UniProtKB-KW"/>
</dbReference>
<feature type="compositionally biased region" description="Low complexity" evidence="8">
    <location>
        <begin position="230"/>
        <end position="241"/>
    </location>
</feature>
<keyword evidence="4" id="KW-1161">Viral attachment to host cell</keyword>
<evidence type="ECO:0000259" key="9">
    <source>
        <dbReference type="Pfam" id="PF03906"/>
    </source>
</evidence>
<comment type="subcellular location">
    <subcellularLocation>
        <location evidence="1">Virion</location>
    </subcellularLocation>
</comment>
<dbReference type="InterPro" id="IPR005604">
    <property type="entry name" value="Phage_T7_tail_fibre-like_N"/>
</dbReference>
<gene>
    <name evidence="10" type="ORF">YpEc11_39</name>
</gene>
<evidence type="ECO:0000256" key="7">
    <source>
        <dbReference type="ARBA" id="ARBA00023296"/>
    </source>
</evidence>
<keyword evidence="5" id="KW-0946">Virion</keyword>
<evidence type="ECO:0000313" key="11">
    <source>
        <dbReference type="Proteomes" id="UP001182220"/>
    </source>
</evidence>
<accession>A0AA51VJM6</accession>
<evidence type="ECO:0000256" key="5">
    <source>
        <dbReference type="ARBA" id="ARBA00022844"/>
    </source>
</evidence>
<keyword evidence="7" id="KW-1160">Virus entry into host cell</keyword>
<dbReference type="GO" id="GO:0098015">
    <property type="term" value="C:virus tail"/>
    <property type="evidence" value="ECO:0007669"/>
    <property type="project" value="UniProtKB-KW"/>
</dbReference>
<name>A0AA51VJM6_9CAUD</name>
<reference evidence="10" key="1">
    <citation type="submission" date="2023-04" db="EMBL/GenBank/DDBJ databases">
        <title>The Enterobacteriaceae - specific Podoviridae bacteriophages show lytic activity to Yersinia pestis: characterization and application potential.</title>
        <authorList>
            <person name="Suladze T."/>
            <person name="Gorge O."/>
            <person name="Kusradze I."/>
            <person name="Valade E."/>
            <person name="Jaiani E."/>
            <person name="Darsavelidze M."/>
            <person name="Elizbarashvili M."/>
            <person name="Janelidze N."/>
            <person name="Tediashvili M."/>
        </authorList>
    </citation>
    <scope>NUCLEOTIDE SEQUENCE</scope>
</reference>
<sequence>MALNIRTVMTYPLDGSNVNFTITFEYLARKFITVTLLGTDRKELVLNQDYRFTSKNQITLTKAWGPSDGYENIEIRRFTSATERLVDFADGSILRAYDLNISQVQTLHVAEEARDLTADTIGVNNDGNLDARGRRIVNLADGVDAGDAVTVRQQQNWADSALNQANRSKQEADRSEAAANRSSASAAAALVSEQKAKTSENNAKTSENNAKTSEGNAKTSEGNAKDSENSARASASAAKTSEGNAKASEERAILEAAKLGNMNDFAAAIKSVSGDNVVMKGKVTASNGLQSDGATTYLNVSDTVGTALRTQGDIEVYPPIGGQPNKEGGQIRLKGADGGNTGGFIDVDVGGALRIVKEGQGQGLKMMFDNNGNVSVHTRFYVEKGVYLKLDGSAVVGPDGNIGSSIYRTGSLHGDLNQRATQGDSRINNATSAWSGRLTGRGQWDIGMPFNISGRLLGFRVVKDGRNQWVSIQLGPWGDLEYGVAGTGDLDIRFQQINGGTALRIYNIRNATLQEIQIWR</sequence>
<evidence type="ECO:0000256" key="8">
    <source>
        <dbReference type="SAM" id="MobiDB-lite"/>
    </source>
</evidence>
<feature type="region of interest" description="Disordered" evidence="8">
    <location>
        <begin position="157"/>
        <end position="247"/>
    </location>
</feature>
<feature type="compositionally biased region" description="Polar residues" evidence="8">
    <location>
        <begin position="199"/>
        <end position="222"/>
    </location>
</feature>
<keyword evidence="11" id="KW-1185">Reference proteome</keyword>
<protein>
    <submittedName>
        <fullName evidence="10">Tail fiber protein</fullName>
    </submittedName>
</protein>
<evidence type="ECO:0000256" key="2">
    <source>
        <dbReference type="ARBA" id="ARBA00022581"/>
    </source>
</evidence>
<organism evidence="10 11">
    <name type="scientific">Yersinia phage vB_YpEc11</name>
    <dbReference type="NCBI Taxonomy" id="3056113"/>
    <lineage>
        <taxon>Viruses</taxon>
        <taxon>Duplodnaviria</taxon>
        <taxon>Heunggongvirae</taxon>
        <taxon>Uroviricota</taxon>
        <taxon>Caudoviricetes</taxon>
        <taxon>Autographivirales</taxon>
        <taxon>Autotranscriptaviridae</taxon>
        <taxon>Studiervirinae</taxon>
        <taxon>Helsettvirus</taxon>
        <taxon>Helsettvirus YpEc11</taxon>
    </lineage>
</organism>